<accession>A0ABQ4WCR6</accession>
<proteinExistence type="predicted"/>
<gene>
    <name evidence="1" type="ORF">Tco_0624020</name>
</gene>
<reference evidence="1" key="1">
    <citation type="journal article" date="2022" name="Int. J. Mol. Sci.">
        <title>Draft Genome of Tanacetum Coccineum: Genomic Comparison of Closely Related Tanacetum-Family Plants.</title>
        <authorList>
            <person name="Yamashiro T."/>
            <person name="Shiraishi A."/>
            <person name="Nakayama K."/>
            <person name="Satake H."/>
        </authorList>
    </citation>
    <scope>NUCLEOTIDE SEQUENCE</scope>
</reference>
<dbReference type="EMBL" id="BQNB010008531">
    <property type="protein sequence ID" value="GJS50658.1"/>
    <property type="molecule type" value="Genomic_DNA"/>
</dbReference>
<dbReference type="Proteomes" id="UP001151760">
    <property type="component" value="Unassembled WGS sequence"/>
</dbReference>
<protein>
    <submittedName>
        <fullName evidence="1">Uncharacterized protein</fullName>
    </submittedName>
</protein>
<comment type="caution">
    <text evidence="1">The sequence shown here is derived from an EMBL/GenBank/DDBJ whole genome shotgun (WGS) entry which is preliminary data.</text>
</comment>
<sequence>MNHQTLSVPQIAYQSPQVSTQPITESPLVDSSFAVPVFSPGADPIACLNKAMAFLIVVASSRVIVQQVQGRQGQSYFGTGYKSNATSSGGNNASGQAKDKAMLAEAQEAGQILDEEQLTFLADPGVPNGQAVQTIIPNNAAFQTEDLDTYDSDCDDISNAKAVLMANISNYGSDVISKVPHSETYLNDMENQSVHAMQDFEQTQVVDFIDIEIHSDSNIISYSQYLQETQQANVQDINLQAHQDSMILFVIEKMSEQMINYVNN</sequence>
<evidence type="ECO:0000313" key="2">
    <source>
        <dbReference type="Proteomes" id="UP001151760"/>
    </source>
</evidence>
<name>A0ABQ4WCR6_9ASTR</name>
<keyword evidence="2" id="KW-1185">Reference proteome</keyword>
<organism evidence="1 2">
    <name type="scientific">Tanacetum coccineum</name>
    <dbReference type="NCBI Taxonomy" id="301880"/>
    <lineage>
        <taxon>Eukaryota</taxon>
        <taxon>Viridiplantae</taxon>
        <taxon>Streptophyta</taxon>
        <taxon>Embryophyta</taxon>
        <taxon>Tracheophyta</taxon>
        <taxon>Spermatophyta</taxon>
        <taxon>Magnoliopsida</taxon>
        <taxon>eudicotyledons</taxon>
        <taxon>Gunneridae</taxon>
        <taxon>Pentapetalae</taxon>
        <taxon>asterids</taxon>
        <taxon>campanulids</taxon>
        <taxon>Asterales</taxon>
        <taxon>Asteraceae</taxon>
        <taxon>Asteroideae</taxon>
        <taxon>Anthemideae</taxon>
        <taxon>Anthemidinae</taxon>
        <taxon>Tanacetum</taxon>
    </lineage>
</organism>
<evidence type="ECO:0000313" key="1">
    <source>
        <dbReference type="EMBL" id="GJS50658.1"/>
    </source>
</evidence>
<reference evidence="1" key="2">
    <citation type="submission" date="2022-01" db="EMBL/GenBank/DDBJ databases">
        <authorList>
            <person name="Yamashiro T."/>
            <person name="Shiraishi A."/>
            <person name="Satake H."/>
            <person name="Nakayama K."/>
        </authorList>
    </citation>
    <scope>NUCLEOTIDE SEQUENCE</scope>
</reference>